<evidence type="ECO:0000256" key="12">
    <source>
        <dbReference type="SAM" id="MobiDB-lite"/>
    </source>
</evidence>
<evidence type="ECO:0000256" key="5">
    <source>
        <dbReference type="ARBA" id="ARBA00022737"/>
    </source>
</evidence>
<keyword evidence="4" id="KW-0479">Metal-binding</keyword>
<keyword evidence="7" id="KW-0862">Zinc</keyword>
<dbReference type="PANTHER" id="PTHR24388">
    <property type="entry name" value="ZINC FINGER PROTEIN"/>
    <property type="match status" value="1"/>
</dbReference>
<protein>
    <submittedName>
        <fullName evidence="14">C2H2 finger domain transcription factor crzA</fullName>
    </submittedName>
</protein>
<dbReference type="FunFam" id="3.30.160.60:FF:000239">
    <property type="entry name" value="C2H2 type zinc finger protein"/>
    <property type="match status" value="1"/>
</dbReference>
<evidence type="ECO:0000313" key="14">
    <source>
        <dbReference type="EMBL" id="TVY83427.1"/>
    </source>
</evidence>
<dbReference type="EMBL" id="QGMK01000193">
    <property type="protein sequence ID" value="TVY83427.1"/>
    <property type="molecule type" value="Genomic_DNA"/>
</dbReference>
<feature type="compositionally biased region" description="Polar residues" evidence="12">
    <location>
        <begin position="732"/>
        <end position="742"/>
    </location>
</feature>
<gene>
    <name evidence="14" type="primary">crzA_0</name>
    <name evidence="14" type="ORF">LSUE1_G000899</name>
</gene>
<keyword evidence="9" id="KW-0804">Transcription</keyword>
<feature type="compositionally biased region" description="Polar residues" evidence="12">
    <location>
        <begin position="1"/>
        <end position="35"/>
    </location>
</feature>
<evidence type="ECO:0000256" key="9">
    <source>
        <dbReference type="ARBA" id="ARBA00023163"/>
    </source>
</evidence>
<dbReference type="SUPFAM" id="SSF57667">
    <property type="entry name" value="beta-beta-alpha zinc fingers"/>
    <property type="match status" value="1"/>
</dbReference>
<feature type="compositionally biased region" description="Polar residues" evidence="12">
    <location>
        <begin position="45"/>
        <end position="66"/>
    </location>
</feature>
<accession>A0A8T9CFV9</accession>
<dbReference type="Pfam" id="PF00096">
    <property type="entry name" value="zf-C2H2"/>
    <property type="match status" value="2"/>
</dbReference>
<evidence type="ECO:0000256" key="8">
    <source>
        <dbReference type="ARBA" id="ARBA00023015"/>
    </source>
</evidence>
<dbReference type="GO" id="GO:0008270">
    <property type="term" value="F:zinc ion binding"/>
    <property type="evidence" value="ECO:0007669"/>
    <property type="project" value="UniProtKB-KW"/>
</dbReference>
<feature type="compositionally biased region" description="Low complexity" evidence="12">
    <location>
        <begin position="188"/>
        <end position="201"/>
    </location>
</feature>
<feature type="compositionally biased region" description="Polar residues" evidence="12">
    <location>
        <begin position="202"/>
        <end position="217"/>
    </location>
</feature>
<evidence type="ECO:0000256" key="3">
    <source>
        <dbReference type="ARBA" id="ARBA00022490"/>
    </source>
</evidence>
<dbReference type="PROSITE" id="PS50157">
    <property type="entry name" value="ZINC_FINGER_C2H2_2"/>
    <property type="match status" value="2"/>
</dbReference>
<comment type="caution">
    <text evidence="14">The sequence shown here is derived from an EMBL/GenBank/DDBJ whole genome shotgun (WGS) entry which is preliminary data.</text>
</comment>
<keyword evidence="10" id="KW-0539">Nucleus</keyword>
<dbReference type="InterPro" id="IPR013087">
    <property type="entry name" value="Znf_C2H2_type"/>
</dbReference>
<feature type="region of interest" description="Disordered" evidence="12">
    <location>
        <begin position="685"/>
        <end position="742"/>
    </location>
</feature>
<dbReference type="InterPro" id="IPR050527">
    <property type="entry name" value="Snail/Krueppel_Znf"/>
</dbReference>
<dbReference type="PROSITE" id="PS00028">
    <property type="entry name" value="ZINC_FINGER_C2H2_1"/>
    <property type="match status" value="2"/>
</dbReference>
<dbReference type="GO" id="GO:0005737">
    <property type="term" value="C:cytoplasm"/>
    <property type="evidence" value="ECO:0007669"/>
    <property type="project" value="UniProtKB-SubCell"/>
</dbReference>
<dbReference type="FunFam" id="3.30.160.60:FF:000146">
    <property type="entry name" value="C2H2 type zinc finger protein"/>
    <property type="match status" value="1"/>
</dbReference>
<evidence type="ECO:0000256" key="4">
    <source>
        <dbReference type="ARBA" id="ARBA00022723"/>
    </source>
</evidence>
<reference evidence="14 15" key="1">
    <citation type="submission" date="2018-05" db="EMBL/GenBank/DDBJ databases">
        <title>Genome sequencing and assembly of the regulated plant pathogen Lachnellula willkommii and related sister species for the development of diagnostic species identification markers.</title>
        <authorList>
            <person name="Giroux E."/>
            <person name="Bilodeau G."/>
        </authorList>
    </citation>
    <scope>NUCLEOTIDE SEQUENCE [LARGE SCALE GENOMIC DNA]</scope>
    <source>
        <strain evidence="14 15">CBS 268.59</strain>
    </source>
</reference>
<feature type="region of interest" description="Disordered" evidence="12">
    <location>
        <begin position="1"/>
        <end position="66"/>
    </location>
</feature>
<feature type="domain" description="C2H2-type" evidence="13">
    <location>
        <begin position="548"/>
        <end position="575"/>
    </location>
</feature>
<feature type="compositionally biased region" description="Polar residues" evidence="12">
    <location>
        <begin position="250"/>
        <end position="264"/>
    </location>
</feature>
<feature type="region of interest" description="Disordered" evidence="12">
    <location>
        <begin position="398"/>
        <end position="489"/>
    </location>
</feature>
<dbReference type="GO" id="GO:0045944">
    <property type="term" value="P:positive regulation of transcription by RNA polymerase II"/>
    <property type="evidence" value="ECO:0007669"/>
    <property type="project" value="UniProtKB-ARBA"/>
</dbReference>
<evidence type="ECO:0000256" key="10">
    <source>
        <dbReference type="ARBA" id="ARBA00023242"/>
    </source>
</evidence>
<feature type="compositionally biased region" description="Basic and acidic residues" evidence="12">
    <location>
        <begin position="267"/>
        <end position="279"/>
    </location>
</feature>
<dbReference type="AlphaFoldDB" id="A0A8T9CFV9"/>
<keyword evidence="5" id="KW-0677">Repeat</keyword>
<keyword evidence="6 11" id="KW-0863">Zinc-finger</keyword>
<name>A0A8T9CFV9_9HELO</name>
<evidence type="ECO:0000256" key="1">
    <source>
        <dbReference type="ARBA" id="ARBA00004123"/>
    </source>
</evidence>
<comment type="subcellular location">
    <subcellularLocation>
        <location evidence="2">Cytoplasm</location>
    </subcellularLocation>
    <subcellularLocation>
        <location evidence="1">Nucleus</location>
    </subcellularLocation>
</comment>
<dbReference type="PANTHER" id="PTHR24388:SF54">
    <property type="entry name" value="PROTEIN ESCARGOT"/>
    <property type="match status" value="1"/>
</dbReference>
<feature type="domain" description="C2H2-type" evidence="13">
    <location>
        <begin position="520"/>
        <end position="547"/>
    </location>
</feature>
<proteinExistence type="predicted"/>
<evidence type="ECO:0000259" key="13">
    <source>
        <dbReference type="PROSITE" id="PS50157"/>
    </source>
</evidence>
<keyword evidence="3" id="KW-0963">Cytoplasm</keyword>
<feature type="region of interest" description="Disordered" evidence="12">
    <location>
        <begin position="242"/>
        <end position="284"/>
    </location>
</feature>
<keyword evidence="15" id="KW-1185">Reference proteome</keyword>
<feature type="compositionally biased region" description="Acidic residues" evidence="12">
    <location>
        <begin position="704"/>
        <end position="718"/>
    </location>
</feature>
<evidence type="ECO:0000256" key="11">
    <source>
        <dbReference type="PROSITE-ProRule" id="PRU00042"/>
    </source>
</evidence>
<evidence type="ECO:0000256" key="2">
    <source>
        <dbReference type="ARBA" id="ARBA00004496"/>
    </source>
</evidence>
<feature type="compositionally biased region" description="Polar residues" evidence="12">
    <location>
        <begin position="430"/>
        <end position="455"/>
    </location>
</feature>
<dbReference type="FunFam" id="3.30.160.60:FF:000181">
    <property type="entry name" value="C2H2 type zinc finger protein"/>
    <property type="match status" value="1"/>
</dbReference>
<dbReference type="GO" id="GO:0000978">
    <property type="term" value="F:RNA polymerase II cis-regulatory region sequence-specific DNA binding"/>
    <property type="evidence" value="ECO:0007669"/>
    <property type="project" value="TreeGrafter"/>
</dbReference>
<evidence type="ECO:0000256" key="7">
    <source>
        <dbReference type="ARBA" id="ARBA00022833"/>
    </source>
</evidence>
<organism evidence="14 15">
    <name type="scientific">Lachnellula suecica</name>
    <dbReference type="NCBI Taxonomy" id="602035"/>
    <lineage>
        <taxon>Eukaryota</taxon>
        <taxon>Fungi</taxon>
        <taxon>Dikarya</taxon>
        <taxon>Ascomycota</taxon>
        <taxon>Pezizomycotina</taxon>
        <taxon>Leotiomycetes</taxon>
        <taxon>Helotiales</taxon>
        <taxon>Lachnaceae</taxon>
        <taxon>Lachnellula</taxon>
    </lineage>
</organism>
<sequence>MDQQRGRSPSAGHQQSRISRTHSPSPQQFQENTGSVGLGLALDPSASQNHQQFLNGNFTSNNGLPSFENNEFLNRQNISFSQGGLGDSTYVQSQDFTPQFKQEDQSQFGQQQQGSFTQDLLSANLPSNFNEGDFSLFSTPSGQGEQFEQSFFMNELPSQTGNPSVNPAELNMSSPPNHAPTPPGLLQPDSRSPSSAHQSPSFNQSQFQGSPSHSRNASLGPESAAFPQGQNQVEWSMMPPQFTTHRRTPSEYSDVSASSVNHSPNLGHHDTFDSIEQHHSPMQNPQDASLYQEVLGIGSFSLSDPQVQHAASPGRGLSPAHSPAISPRLGPQQLPNVNQQNSFMLGMNSGFGHPQNMYGTQGQESFPQIQQHGVGSVDMGQAQQMVPPEINVEFAPASRQNSFEPPKPSFDQDALTPPDRGRRRRAVSDPYNSVSSLSRPHTPSSMTPGISSELSARSPDAHRSLSPNDRSGATSPSRRRQSTSSLPNRDYILGLADPEYQAAVSDSGNQKRVQKHPATFQCTLCPKRFTRAYNLRSHLRTHTDERPFVCTVCGKAFARQHDRKRHEGLHSGEKKFVCKGELKQGGQWGCGRRFARADALGRHFRSEAGRICIKPLLDEEAIERQRQWQEQRMQHNMHAQQVPVDPNTGFPVDASGNYTLPAALLAQYPALATLSWGEIPQGDVGADEDVKSGRSSFDASGSEYYEEGGSEYYDEGDEGGYVSSGPGPQGYAQGQTSSYNNY</sequence>
<evidence type="ECO:0000256" key="6">
    <source>
        <dbReference type="ARBA" id="ARBA00022771"/>
    </source>
</evidence>
<feature type="compositionally biased region" description="Low complexity" evidence="12">
    <location>
        <begin position="105"/>
        <end position="119"/>
    </location>
</feature>
<keyword evidence="8" id="KW-0805">Transcription regulation</keyword>
<dbReference type="GO" id="GO:0071277">
    <property type="term" value="P:cellular response to calcium ion"/>
    <property type="evidence" value="ECO:0007669"/>
    <property type="project" value="UniProtKB-ARBA"/>
</dbReference>
<dbReference type="OrthoDB" id="8117402at2759"/>
<dbReference type="GO" id="GO:0000981">
    <property type="term" value="F:DNA-binding transcription factor activity, RNA polymerase II-specific"/>
    <property type="evidence" value="ECO:0007669"/>
    <property type="project" value="TreeGrafter"/>
</dbReference>
<feature type="compositionally biased region" description="Polar residues" evidence="12">
    <location>
        <begin position="120"/>
        <end position="176"/>
    </location>
</feature>
<feature type="region of interest" description="Disordered" evidence="12">
    <location>
        <begin position="79"/>
        <end position="228"/>
    </location>
</feature>
<dbReference type="Gene3D" id="3.30.160.60">
    <property type="entry name" value="Classic Zinc Finger"/>
    <property type="match status" value="3"/>
</dbReference>
<dbReference type="InterPro" id="IPR036236">
    <property type="entry name" value="Znf_C2H2_sf"/>
</dbReference>
<feature type="region of interest" description="Disordered" evidence="12">
    <location>
        <begin position="304"/>
        <end position="335"/>
    </location>
</feature>
<dbReference type="GO" id="GO:0005634">
    <property type="term" value="C:nucleus"/>
    <property type="evidence" value="ECO:0007669"/>
    <property type="project" value="UniProtKB-SubCell"/>
</dbReference>
<evidence type="ECO:0000313" key="15">
    <source>
        <dbReference type="Proteomes" id="UP000469558"/>
    </source>
</evidence>
<dbReference type="Proteomes" id="UP000469558">
    <property type="component" value="Unassembled WGS sequence"/>
</dbReference>
<dbReference type="SMART" id="SM00355">
    <property type="entry name" value="ZnF_C2H2"/>
    <property type="match status" value="2"/>
</dbReference>